<dbReference type="Pfam" id="PF10294">
    <property type="entry name" value="Methyltransf_16"/>
    <property type="match status" value="1"/>
</dbReference>
<evidence type="ECO:0000313" key="2">
    <source>
        <dbReference type="EMBL" id="KAL3792956.1"/>
    </source>
</evidence>
<sequence>MVETTQVLSDLRCLLVLFVIPVLSVKSSTSGFKECSSFQYNARHESRWTIRYADSATNKQIHQPTMSECDDGFIQQHDALNHHRDSQHGQTQLTRRKLIVSSVRFFPAYLFFRANEALANEQSTSLINDEPTECRNGGIVSEMAVPGAYQQQCMDLVERTFLLKSTNDTITIEQGTGSAKGVAGRTGVAVWNSGILLTRLLDKINQQEPSILYGKTIVELGCGTALASIAAAKLGASTVHATDANPEVLNLAQRNIDRNNASRAKAAILQWGLLDAFDFERCADVIIGSDLTYNPNTWRALAESMVTILKPGGTVIYLTLGHSGFNVGGELSGFAAVAENVGLQKVTSGSNISVGGNSIESLLPQVLNEDEKKVIDANGGVRVLVLAKR</sequence>
<reference evidence="2 3" key="1">
    <citation type="journal article" date="2020" name="G3 (Bethesda)">
        <title>Improved Reference Genome for Cyclotella cryptica CCMP332, a Model for Cell Wall Morphogenesis, Salinity Adaptation, and Lipid Production in Diatoms (Bacillariophyta).</title>
        <authorList>
            <person name="Roberts W.R."/>
            <person name="Downey K.M."/>
            <person name="Ruck E.C."/>
            <person name="Traller J.C."/>
            <person name="Alverson A.J."/>
        </authorList>
    </citation>
    <scope>NUCLEOTIDE SEQUENCE [LARGE SCALE GENOMIC DNA]</scope>
    <source>
        <strain evidence="2 3">CCMP332</strain>
    </source>
</reference>
<comment type="caution">
    <text evidence="2">The sequence shown here is derived from an EMBL/GenBank/DDBJ whole genome shotgun (WGS) entry which is preliminary data.</text>
</comment>
<keyword evidence="1" id="KW-0732">Signal</keyword>
<feature type="signal peptide" evidence="1">
    <location>
        <begin position="1"/>
        <end position="24"/>
    </location>
</feature>
<dbReference type="AlphaFoldDB" id="A0ABD3PYY1"/>
<evidence type="ECO:0000256" key="1">
    <source>
        <dbReference type="SAM" id="SignalP"/>
    </source>
</evidence>
<dbReference type="InterPro" id="IPR029063">
    <property type="entry name" value="SAM-dependent_MTases_sf"/>
</dbReference>
<name>A0ABD3PYY1_9STRA</name>
<dbReference type="PANTHER" id="PTHR14614">
    <property type="entry name" value="HEPATOCELLULAR CARCINOMA-ASSOCIATED ANTIGEN"/>
    <property type="match status" value="1"/>
</dbReference>
<gene>
    <name evidence="2" type="ORF">HJC23_010969</name>
</gene>
<dbReference type="InterPro" id="IPR019410">
    <property type="entry name" value="Methyltransf_16"/>
</dbReference>
<accession>A0ABD3PYY1</accession>
<dbReference type="CDD" id="cd02440">
    <property type="entry name" value="AdoMet_MTases"/>
    <property type="match status" value="1"/>
</dbReference>
<organism evidence="2 3">
    <name type="scientific">Cyclotella cryptica</name>
    <dbReference type="NCBI Taxonomy" id="29204"/>
    <lineage>
        <taxon>Eukaryota</taxon>
        <taxon>Sar</taxon>
        <taxon>Stramenopiles</taxon>
        <taxon>Ochrophyta</taxon>
        <taxon>Bacillariophyta</taxon>
        <taxon>Coscinodiscophyceae</taxon>
        <taxon>Thalassiosirophycidae</taxon>
        <taxon>Stephanodiscales</taxon>
        <taxon>Stephanodiscaceae</taxon>
        <taxon>Cyclotella</taxon>
    </lineage>
</organism>
<dbReference type="Proteomes" id="UP001516023">
    <property type="component" value="Unassembled WGS sequence"/>
</dbReference>
<keyword evidence="3" id="KW-1185">Reference proteome</keyword>
<proteinExistence type="predicted"/>
<evidence type="ECO:0000313" key="3">
    <source>
        <dbReference type="Proteomes" id="UP001516023"/>
    </source>
</evidence>
<protein>
    <submittedName>
        <fullName evidence="2">Uncharacterized protein</fullName>
    </submittedName>
</protein>
<dbReference type="Gene3D" id="3.40.50.150">
    <property type="entry name" value="Vaccinia Virus protein VP39"/>
    <property type="match status" value="1"/>
</dbReference>
<dbReference type="EMBL" id="JABMIG020000096">
    <property type="protein sequence ID" value="KAL3792956.1"/>
    <property type="molecule type" value="Genomic_DNA"/>
</dbReference>
<dbReference type="SUPFAM" id="SSF53335">
    <property type="entry name" value="S-adenosyl-L-methionine-dependent methyltransferases"/>
    <property type="match status" value="1"/>
</dbReference>
<dbReference type="PANTHER" id="PTHR14614:SF132">
    <property type="entry name" value="PROTEIN-LYSINE METHYLTRANSFERASE C42C1.13"/>
    <property type="match status" value="1"/>
</dbReference>
<feature type="chain" id="PRO_5044798398" evidence="1">
    <location>
        <begin position="25"/>
        <end position="389"/>
    </location>
</feature>